<feature type="region of interest" description="Disordered" evidence="1">
    <location>
        <begin position="695"/>
        <end position="752"/>
    </location>
</feature>
<feature type="region of interest" description="Disordered" evidence="1">
    <location>
        <begin position="229"/>
        <end position="315"/>
    </location>
</feature>
<protein>
    <submittedName>
        <fullName evidence="2">Uncharacterized protein</fullName>
    </submittedName>
</protein>
<reference evidence="2" key="1">
    <citation type="submission" date="2018-11" db="EMBL/GenBank/DDBJ databases">
        <authorList>
            <consortium name="Pathogen Informatics"/>
        </authorList>
    </citation>
    <scope>NUCLEOTIDE SEQUENCE</scope>
</reference>
<sequence>MNVLDRLQRRLTRSNEPSRPTSRTSQTLINTAYGQQSSTTSHSCGQVRPHITPAQTDGLIGLNPNSLNPGFWPSGSSTFTGNPSSSSCSRPTTLGMTGSSGQNHGIQGGGDPHAVTTSSSWQGNASAYPNMRTKHSPYLQEGIGPSQPGPTLEAGSLALHKLLDPAYTSRAQPSVYFDPVASTRFYDPDCHLPPQLAQPQQKYHSAAPTTALPSQPAVSHLERLLEMEAKNKRSTEVVGSGLLGPSGRYPSPSDRPGEIASLDSDPVDSNSFSTTSTNSSQSEIEAEEKLDQTTTGWSKRPIRPEEQSGGQHRLQWQKPYQRIHGEIFPFSNSSNEHSSASRADIEEIPISLPLESINYPDPSQSGEAFIGGASKDWDHRLSGYGAQSHSSGEISKLQHNLLPDQMTSLITTSNQPIISRPSMLYASATSNPASSTSSGDGLTGVFIPSRRVLIGPHHTQTVIPNNLEVGLTNETRPKLLPLSSQVSIPQPQPTTQIRQPSVWPNSDRYTDRIDHSAGVAKGPASMNSSSPIQSGNDLFSVFFNRLFTRGSNPQSPQPLHVHNDHRCNQTYQQPQQNQTLFHSRSTPVAFPQCVSAQAQTLGFQPPNDRGKSSASRWESPARNNAPPGFLAAVSSDDDSEGAYDKEEDEEDEDEEEHHNANPCQDSREGHHALEQHTGELDAYQEADEDARNKHCYREDGNPIHGQRDLPRHENGANVNFDSQDNTAPGTRPTGSAGTGRFSRRSQRLRRSLNRAKAALPPDFADRIGLVPLNVCLGHSRTSINQFHDYETEVEREDEELGELEMGGEHDSRSRCQHQVRGRDLGEEEAKERDEREALHEGDNEVNGIEESTGIEEMMSHIDLLGAGVGQTAATGETSIEDSQTTTSSEQASGLEADYFAESKPHETTVGNYPGKSNAELVNAYSTDLYSGQRQQQHIHDQYYKSANHLNNYHYQQHQRQQQLQVPHQLLERNLSSPEANIRSFDELEGRNRNSVRIEKENIASQEGRDGSNERRNGGIFDATRRLRTHNGRGDEISERDKQRTNKLDQTRHDLAGADEEGSVEEELVSPDFLDTCSGLKPRENE</sequence>
<feature type="compositionally biased region" description="Low complexity" evidence="1">
    <location>
        <begin position="269"/>
        <end position="282"/>
    </location>
</feature>
<evidence type="ECO:0000313" key="3">
    <source>
        <dbReference type="Proteomes" id="UP000784294"/>
    </source>
</evidence>
<feature type="compositionally biased region" description="Low complexity" evidence="1">
    <location>
        <begin position="484"/>
        <end position="501"/>
    </location>
</feature>
<feature type="compositionally biased region" description="Acidic residues" evidence="1">
    <location>
        <begin position="1056"/>
        <end position="1068"/>
    </location>
</feature>
<feature type="compositionally biased region" description="Basic and acidic residues" evidence="1">
    <location>
        <begin position="820"/>
        <end position="842"/>
    </location>
</feature>
<feature type="compositionally biased region" description="Acidic residues" evidence="1">
    <location>
        <begin position="635"/>
        <end position="655"/>
    </location>
</feature>
<feature type="compositionally biased region" description="Polar residues" evidence="1">
    <location>
        <begin position="716"/>
        <end position="735"/>
    </location>
</feature>
<feature type="compositionally biased region" description="Polar residues" evidence="1">
    <location>
        <begin position="197"/>
        <end position="215"/>
    </location>
</feature>
<feature type="compositionally biased region" description="Polar residues" evidence="1">
    <location>
        <begin position="14"/>
        <end position="28"/>
    </location>
</feature>
<feature type="region of interest" description="Disordered" evidence="1">
    <location>
        <begin position="804"/>
        <end position="842"/>
    </location>
</feature>
<organism evidence="2 3">
    <name type="scientific">Protopolystoma xenopodis</name>
    <dbReference type="NCBI Taxonomy" id="117903"/>
    <lineage>
        <taxon>Eukaryota</taxon>
        <taxon>Metazoa</taxon>
        <taxon>Spiralia</taxon>
        <taxon>Lophotrochozoa</taxon>
        <taxon>Platyhelminthes</taxon>
        <taxon>Monogenea</taxon>
        <taxon>Polyopisthocotylea</taxon>
        <taxon>Polystomatidea</taxon>
        <taxon>Polystomatidae</taxon>
        <taxon>Protopolystoma</taxon>
    </lineage>
</organism>
<feature type="compositionally biased region" description="Basic and acidic residues" evidence="1">
    <location>
        <begin position="995"/>
        <end position="1016"/>
    </location>
</feature>
<feature type="compositionally biased region" description="Polar residues" evidence="1">
    <location>
        <begin position="115"/>
        <end position="127"/>
    </location>
</feature>
<feature type="region of interest" description="Disordered" evidence="1">
    <location>
        <begin position="74"/>
        <end position="129"/>
    </location>
</feature>
<feature type="compositionally biased region" description="Basic residues" evidence="1">
    <location>
        <begin position="741"/>
        <end position="752"/>
    </location>
</feature>
<accession>A0A3S4ZAG2</accession>
<comment type="caution">
    <text evidence="2">The sequence shown here is derived from an EMBL/GenBank/DDBJ whole genome shotgun (WGS) entry which is preliminary data.</text>
</comment>
<feature type="region of interest" description="Disordered" evidence="1">
    <location>
        <begin position="484"/>
        <end position="504"/>
    </location>
</feature>
<feature type="region of interest" description="Disordered" evidence="1">
    <location>
        <begin position="995"/>
        <end position="1085"/>
    </location>
</feature>
<feature type="compositionally biased region" description="Polar residues" evidence="1">
    <location>
        <begin position="90"/>
        <end position="105"/>
    </location>
</feature>
<proteinExistence type="predicted"/>
<name>A0A3S4ZAG2_9PLAT</name>
<feature type="compositionally biased region" description="Polar residues" evidence="1">
    <location>
        <begin position="871"/>
        <end position="891"/>
    </location>
</feature>
<dbReference type="AlphaFoldDB" id="A0A3S4ZAG2"/>
<evidence type="ECO:0000256" key="1">
    <source>
        <dbReference type="SAM" id="MobiDB-lite"/>
    </source>
</evidence>
<dbReference type="Proteomes" id="UP000784294">
    <property type="component" value="Unassembled WGS sequence"/>
</dbReference>
<keyword evidence="3" id="KW-1185">Reference proteome</keyword>
<feature type="region of interest" description="Disordered" evidence="1">
    <location>
        <begin position="871"/>
        <end position="892"/>
    </location>
</feature>
<gene>
    <name evidence="2" type="ORF">PXEA_LOCUS2</name>
</gene>
<feature type="region of interest" description="Disordered" evidence="1">
    <location>
        <begin position="191"/>
        <end position="215"/>
    </location>
</feature>
<feature type="region of interest" description="Disordered" evidence="1">
    <location>
        <begin position="1"/>
        <end position="28"/>
    </location>
</feature>
<feature type="compositionally biased region" description="Basic and acidic residues" evidence="1">
    <location>
        <begin position="1031"/>
        <end position="1055"/>
    </location>
</feature>
<feature type="region of interest" description="Disordered" evidence="1">
    <location>
        <begin position="600"/>
        <end position="668"/>
    </location>
</feature>
<feature type="compositionally biased region" description="Basic and acidic residues" evidence="1">
    <location>
        <begin position="695"/>
        <end position="714"/>
    </location>
</feature>
<feature type="compositionally biased region" description="Low complexity" evidence="1">
    <location>
        <begin position="74"/>
        <end position="89"/>
    </location>
</feature>
<evidence type="ECO:0000313" key="2">
    <source>
        <dbReference type="EMBL" id="VEL06562.1"/>
    </source>
</evidence>
<dbReference type="EMBL" id="CAAALY010000010">
    <property type="protein sequence ID" value="VEL06562.1"/>
    <property type="molecule type" value="Genomic_DNA"/>
</dbReference>